<organism evidence="1">
    <name type="scientific">Arundo donax</name>
    <name type="common">Giant reed</name>
    <name type="synonym">Donax arundinaceus</name>
    <dbReference type="NCBI Taxonomy" id="35708"/>
    <lineage>
        <taxon>Eukaryota</taxon>
        <taxon>Viridiplantae</taxon>
        <taxon>Streptophyta</taxon>
        <taxon>Embryophyta</taxon>
        <taxon>Tracheophyta</taxon>
        <taxon>Spermatophyta</taxon>
        <taxon>Magnoliopsida</taxon>
        <taxon>Liliopsida</taxon>
        <taxon>Poales</taxon>
        <taxon>Poaceae</taxon>
        <taxon>PACMAD clade</taxon>
        <taxon>Arundinoideae</taxon>
        <taxon>Arundineae</taxon>
        <taxon>Arundo</taxon>
    </lineage>
</organism>
<reference evidence="1" key="1">
    <citation type="submission" date="2014-09" db="EMBL/GenBank/DDBJ databases">
        <authorList>
            <person name="Magalhaes I.L.F."/>
            <person name="Oliveira U."/>
            <person name="Santos F.R."/>
            <person name="Vidigal T.H.D.A."/>
            <person name="Brescovit A.D."/>
            <person name="Santos A.J."/>
        </authorList>
    </citation>
    <scope>NUCLEOTIDE SEQUENCE</scope>
    <source>
        <tissue evidence="1">Shoot tissue taken approximately 20 cm above the soil surface</tissue>
    </source>
</reference>
<reference evidence="1" key="2">
    <citation type="journal article" date="2015" name="Data Brief">
        <title>Shoot transcriptome of the giant reed, Arundo donax.</title>
        <authorList>
            <person name="Barrero R.A."/>
            <person name="Guerrero F.D."/>
            <person name="Moolhuijzen P."/>
            <person name="Goolsby J.A."/>
            <person name="Tidwell J."/>
            <person name="Bellgard S.E."/>
            <person name="Bellgard M.I."/>
        </authorList>
    </citation>
    <scope>NUCLEOTIDE SEQUENCE</scope>
    <source>
        <tissue evidence="1">Shoot tissue taken approximately 20 cm above the soil surface</tissue>
    </source>
</reference>
<name>A0A0A9H3Z4_ARUDO</name>
<dbReference type="EMBL" id="GBRH01168330">
    <property type="protein sequence ID" value="JAE29566.1"/>
    <property type="molecule type" value="Transcribed_RNA"/>
</dbReference>
<evidence type="ECO:0000313" key="1">
    <source>
        <dbReference type="EMBL" id="JAE29566.1"/>
    </source>
</evidence>
<dbReference type="AlphaFoldDB" id="A0A0A9H3Z4"/>
<sequence>MASPPAVSPPMTLVVCHQYLDYRNSHGTLAQT</sequence>
<protein>
    <submittedName>
        <fullName evidence="1">Uncharacterized protein</fullName>
    </submittedName>
</protein>
<accession>A0A0A9H3Z4</accession>
<proteinExistence type="predicted"/>